<dbReference type="SUPFAM" id="SSF51735">
    <property type="entry name" value="NAD(P)-binding Rossmann-fold domains"/>
    <property type="match status" value="1"/>
</dbReference>
<feature type="domain" description="Enoyl reductase (ER)" evidence="5">
    <location>
        <begin position="28"/>
        <end position="361"/>
    </location>
</feature>
<dbReference type="Pfam" id="PF00107">
    <property type="entry name" value="ADH_zinc_N"/>
    <property type="match status" value="1"/>
</dbReference>
<evidence type="ECO:0000313" key="7">
    <source>
        <dbReference type="WBParaSite" id="SMUV_0000358801-mRNA-1"/>
    </source>
</evidence>
<dbReference type="GO" id="GO:0046872">
    <property type="term" value="F:metal ion binding"/>
    <property type="evidence" value="ECO:0007669"/>
    <property type="project" value="UniProtKB-KW"/>
</dbReference>
<dbReference type="Proteomes" id="UP000046393">
    <property type="component" value="Unplaced"/>
</dbReference>
<keyword evidence="3" id="KW-0560">Oxidoreductase</keyword>
<dbReference type="PANTHER" id="PTHR43401">
    <property type="entry name" value="L-THREONINE 3-DEHYDROGENASE"/>
    <property type="match status" value="1"/>
</dbReference>
<sequence>MAEDSDKGPEEMPSDGVRNRRFSLGSPTDVREVHFFEEDSIPDIPPNGARIKVCYAGVCLTERDISNTKQARVTRGIKDTSLFPGYEVSGIVDSFGEKADPESADLHINDKVIVWPTEEMCEKGYADYVVVPSLEYLVKIPSSLSMHVAAILPAGATWAFSAVSRAKHLGEAFLNSRGSCTLLIVGSGGLGLWSTKLAKHFLNFGDKRVKIMVADPREARLSLAEKNGADIVVHWDENEFEDYLVMRTRDAARGGGIQMIFDFVTSQRSFVRSLKCLSEGGVLFVGGLSGFDIQLPMKQFSNNHMTLVGIDRGTIEQLKQLVDLLASGQIGAPSYSIHPVNDAQRVLRQLSQSELEGRAILEVCNPENALRR</sequence>
<dbReference type="GO" id="GO:0016491">
    <property type="term" value="F:oxidoreductase activity"/>
    <property type="evidence" value="ECO:0007669"/>
    <property type="project" value="UniProtKB-KW"/>
</dbReference>
<name>A0A0N5AGW1_9BILA</name>
<feature type="compositionally biased region" description="Basic and acidic residues" evidence="4">
    <location>
        <begin position="1"/>
        <end position="10"/>
    </location>
</feature>
<dbReference type="InterPro" id="IPR020843">
    <property type="entry name" value="ER"/>
</dbReference>
<accession>A0A0N5AGW1</accession>
<evidence type="ECO:0000259" key="5">
    <source>
        <dbReference type="SMART" id="SM00829"/>
    </source>
</evidence>
<dbReference type="InterPro" id="IPR013149">
    <property type="entry name" value="ADH-like_C"/>
</dbReference>
<keyword evidence="6" id="KW-1185">Reference proteome</keyword>
<keyword evidence="1" id="KW-0479">Metal-binding</keyword>
<feature type="region of interest" description="Disordered" evidence="4">
    <location>
        <begin position="1"/>
        <end position="24"/>
    </location>
</feature>
<evidence type="ECO:0000256" key="3">
    <source>
        <dbReference type="ARBA" id="ARBA00023002"/>
    </source>
</evidence>
<keyword evidence="2" id="KW-0862">Zinc</keyword>
<dbReference type="AlphaFoldDB" id="A0A0N5AGW1"/>
<evidence type="ECO:0000256" key="4">
    <source>
        <dbReference type="SAM" id="MobiDB-lite"/>
    </source>
</evidence>
<dbReference type="InterPro" id="IPR011032">
    <property type="entry name" value="GroES-like_sf"/>
</dbReference>
<dbReference type="WBParaSite" id="SMUV_0000358801-mRNA-1">
    <property type="protein sequence ID" value="SMUV_0000358801-mRNA-1"/>
    <property type="gene ID" value="SMUV_0000358801"/>
</dbReference>
<dbReference type="InterPro" id="IPR050129">
    <property type="entry name" value="Zn_alcohol_dh"/>
</dbReference>
<evidence type="ECO:0000313" key="6">
    <source>
        <dbReference type="Proteomes" id="UP000046393"/>
    </source>
</evidence>
<evidence type="ECO:0000256" key="2">
    <source>
        <dbReference type="ARBA" id="ARBA00022833"/>
    </source>
</evidence>
<organism evidence="6 7">
    <name type="scientific">Syphacia muris</name>
    <dbReference type="NCBI Taxonomy" id="451379"/>
    <lineage>
        <taxon>Eukaryota</taxon>
        <taxon>Metazoa</taxon>
        <taxon>Ecdysozoa</taxon>
        <taxon>Nematoda</taxon>
        <taxon>Chromadorea</taxon>
        <taxon>Rhabditida</taxon>
        <taxon>Spirurina</taxon>
        <taxon>Oxyuridomorpha</taxon>
        <taxon>Oxyuroidea</taxon>
        <taxon>Oxyuridae</taxon>
        <taxon>Syphacia</taxon>
    </lineage>
</organism>
<dbReference type="Gene3D" id="3.90.180.10">
    <property type="entry name" value="Medium-chain alcohol dehydrogenases, catalytic domain"/>
    <property type="match status" value="1"/>
</dbReference>
<dbReference type="SUPFAM" id="SSF50129">
    <property type="entry name" value="GroES-like"/>
    <property type="match status" value="1"/>
</dbReference>
<dbReference type="Pfam" id="PF08240">
    <property type="entry name" value="ADH_N"/>
    <property type="match status" value="1"/>
</dbReference>
<dbReference type="InterPro" id="IPR036291">
    <property type="entry name" value="NAD(P)-bd_dom_sf"/>
</dbReference>
<protein>
    <submittedName>
        <fullName evidence="7">PKS_ER domain-containing protein</fullName>
    </submittedName>
</protein>
<dbReference type="PANTHER" id="PTHR43401:SF2">
    <property type="entry name" value="L-THREONINE 3-DEHYDROGENASE"/>
    <property type="match status" value="1"/>
</dbReference>
<proteinExistence type="predicted"/>
<reference evidence="7" key="1">
    <citation type="submission" date="2017-02" db="UniProtKB">
        <authorList>
            <consortium name="WormBaseParasite"/>
        </authorList>
    </citation>
    <scope>IDENTIFICATION</scope>
</reference>
<dbReference type="InterPro" id="IPR013154">
    <property type="entry name" value="ADH-like_N"/>
</dbReference>
<dbReference type="SMART" id="SM00829">
    <property type="entry name" value="PKS_ER"/>
    <property type="match status" value="1"/>
</dbReference>
<dbReference type="STRING" id="451379.A0A0N5AGW1"/>
<evidence type="ECO:0000256" key="1">
    <source>
        <dbReference type="ARBA" id="ARBA00022723"/>
    </source>
</evidence>